<evidence type="ECO:0007829" key="4">
    <source>
        <dbReference type="PeptideAtlas" id="A0A804PWC4"/>
    </source>
</evidence>
<dbReference type="EnsemblPlants" id="Zm00001eb277210_T001">
    <property type="protein sequence ID" value="Zm00001eb277210_P001"/>
    <property type="gene ID" value="Zm00001eb277210"/>
</dbReference>
<accession>A0A804PWC4</accession>
<name>A0A804PWC4_MAIZE</name>
<sequence length="99" mass="10334">MANDNRSRASVPVGNPPATPAAATEVKPPAAAPGSDPPATTPGSDCPAAPPQEVYVRNQRNYTSFGVTLKKIIGPQGPPGERKPKNDPFPPFPDPIPRQ</sequence>
<dbReference type="Gramene" id="Zm00001eb277210_T001">
    <property type="protein sequence ID" value="Zm00001eb277210_P001"/>
    <property type="gene ID" value="Zm00001eb277210"/>
</dbReference>
<dbReference type="InParanoid" id="A0A804PWC4"/>
<feature type="region of interest" description="Disordered" evidence="1">
    <location>
        <begin position="70"/>
        <end position="99"/>
    </location>
</feature>
<reference evidence="2" key="2">
    <citation type="submission" date="2019-07" db="EMBL/GenBank/DDBJ databases">
        <authorList>
            <person name="Seetharam A."/>
            <person name="Woodhouse M."/>
            <person name="Cannon E."/>
        </authorList>
    </citation>
    <scope>NUCLEOTIDE SEQUENCE [LARGE SCALE GENOMIC DNA]</scope>
    <source>
        <strain evidence="2">cv. B73</strain>
    </source>
</reference>
<organism evidence="2 3">
    <name type="scientific">Zea mays</name>
    <name type="common">Maize</name>
    <dbReference type="NCBI Taxonomy" id="4577"/>
    <lineage>
        <taxon>Eukaryota</taxon>
        <taxon>Viridiplantae</taxon>
        <taxon>Streptophyta</taxon>
        <taxon>Embryophyta</taxon>
        <taxon>Tracheophyta</taxon>
        <taxon>Spermatophyta</taxon>
        <taxon>Magnoliopsida</taxon>
        <taxon>Liliopsida</taxon>
        <taxon>Poales</taxon>
        <taxon>Poaceae</taxon>
        <taxon>PACMAD clade</taxon>
        <taxon>Panicoideae</taxon>
        <taxon>Andropogonodae</taxon>
        <taxon>Andropogoneae</taxon>
        <taxon>Tripsacinae</taxon>
        <taxon>Zea</taxon>
    </lineage>
</organism>
<proteinExistence type="evidence at protein level"/>
<evidence type="ECO:0000256" key="1">
    <source>
        <dbReference type="SAM" id="MobiDB-lite"/>
    </source>
</evidence>
<evidence type="ECO:0000313" key="3">
    <source>
        <dbReference type="Proteomes" id="UP000007305"/>
    </source>
</evidence>
<protein>
    <submittedName>
        <fullName evidence="2">Uncharacterized protein</fullName>
    </submittedName>
</protein>
<reference evidence="3" key="1">
    <citation type="journal article" date="2009" name="Science">
        <title>The B73 maize genome: complexity, diversity, and dynamics.</title>
        <authorList>
            <person name="Schnable P.S."/>
            <person name="Ware D."/>
            <person name="Fulton R.S."/>
            <person name="Stein J.C."/>
            <person name="Wei F."/>
            <person name="Pasternak S."/>
            <person name="Liang C."/>
            <person name="Zhang J."/>
            <person name="Fulton L."/>
            <person name="Graves T.A."/>
            <person name="Minx P."/>
            <person name="Reily A.D."/>
            <person name="Courtney L."/>
            <person name="Kruchowski S.S."/>
            <person name="Tomlinson C."/>
            <person name="Strong C."/>
            <person name="Delehaunty K."/>
            <person name="Fronick C."/>
            <person name="Courtney B."/>
            <person name="Rock S.M."/>
            <person name="Belter E."/>
            <person name="Du F."/>
            <person name="Kim K."/>
            <person name="Abbott R.M."/>
            <person name="Cotton M."/>
            <person name="Levy A."/>
            <person name="Marchetto P."/>
            <person name="Ochoa K."/>
            <person name="Jackson S.M."/>
            <person name="Gillam B."/>
            <person name="Chen W."/>
            <person name="Yan L."/>
            <person name="Higginbotham J."/>
            <person name="Cardenas M."/>
            <person name="Waligorski J."/>
            <person name="Applebaum E."/>
            <person name="Phelps L."/>
            <person name="Falcone J."/>
            <person name="Kanchi K."/>
            <person name="Thane T."/>
            <person name="Scimone A."/>
            <person name="Thane N."/>
            <person name="Henke J."/>
            <person name="Wang T."/>
            <person name="Ruppert J."/>
            <person name="Shah N."/>
            <person name="Rotter K."/>
            <person name="Hodges J."/>
            <person name="Ingenthron E."/>
            <person name="Cordes M."/>
            <person name="Kohlberg S."/>
            <person name="Sgro J."/>
            <person name="Delgado B."/>
            <person name="Mead K."/>
            <person name="Chinwalla A."/>
            <person name="Leonard S."/>
            <person name="Crouse K."/>
            <person name="Collura K."/>
            <person name="Kudrna D."/>
            <person name="Currie J."/>
            <person name="He R."/>
            <person name="Angelova A."/>
            <person name="Rajasekar S."/>
            <person name="Mueller T."/>
            <person name="Lomeli R."/>
            <person name="Scara G."/>
            <person name="Ko A."/>
            <person name="Delaney K."/>
            <person name="Wissotski M."/>
            <person name="Lopez G."/>
            <person name="Campos D."/>
            <person name="Braidotti M."/>
            <person name="Ashley E."/>
            <person name="Golser W."/>
            <person name="Kim H."/>
            <person name="Lee S."/>
            <person name="Lin J."/>
            <person name="Dujmic Z."/>
            <person name="Kim W."/>
            <person name="Talag J."/>
            <person name="Zuccolo A."/>
            <person name="Fan C."/>
            <person name="Sebastian A."/>
            <person name="Kramer M."/>
            <person name="Spiegel L."/>
            <person name="Nascimento L."/>
            <person name="Zutavern T."/>
            <person name="Miller B."/>
            <person name="Ambroise C."/>
            <person name="Muller S."/>
            <person name="Spooner W."/>
            <person name="Narechania A."/>
            <person name="Ren L."/>
            <person name="Wei S."/>
            <person name="Kumari S."/>
            <person name="Faga B."/>
            <person name="Levy M.J."/>
            <person name="McMahan L."/>
            <person name="Van Buren P."/>
            <person name="Vaughn M.W."/>
            <person name="Ying K."/>
            <person name="Yeh C.-T."/>
            <person name="Emrich S.J."/>
            <person name="Jia Y."/>
            <person name="Kalyanaraman A."/>
            <person name="Hsia A.-P."/>
            <person name="Barbazuk W.B."/>
            <person name="Baucom R.S."/>
            <person name="Brutnell T.P."/>
            <person name="Carpita N.C."/>
            <person name="Chaparro C."/>
            <person name="Chia J.-M."/>
            <person name="Deragon J.-M."/>
            <person name="Estill J.C."/>
            <person name="Fu Y."/>
            <person name="Jeddeloh J.A."/>
            <person name="Han Y."/>
            <person name="Lee H."/>
            <person name="Li P."/>
            <person name="Lisch D.R."/>
            <person name="Liu S."/>
            <person name="Liu Z."/>
            <person name="Nagel D.H."/>
            <person name="McCann M.C."/>
            <person name="SanMiguel P."/>
            <person name="Myers A.M."/>
            <person name="Nettleton D."/>
            <person name="Nguyen J."/>
            <person name="Penning B.W."/>
            <person name="Ponnala L."/>
            <person name="Schneider K.L."/>
            <person name="Schwartz D.C."/>
            <person name="Sharma A."/>
            <person name="Soderlund C."/>
            <person name="Springer N.M."/>
            <person name="Sun Q."/>
            <person name="Wang H."/>
            <person name="Waterman M."/>
            <person name="Westerman R."/>
            <person name="Wolfgruber T.K."/>
            <person name="Yang L."/>
            <person name="Yu Y."/>
            <person name="Zhang L."/>
            <person name="Zhou S."/>
            <person name="Zhu Q."/>
            <person name="Bennetzen J.L."/>
            <person name="Dawe R.K."/>
            <person name="Jiang J."/>
            <person name="Jiang N."/>
            <person name="Presting G.G."/>
            <person name="Wessler S.R."/>
            <person name="Aluru S."/>
            <person name="Martienssen R.A."/>
            <person name="Clifton S.W."/>
            <person name="McCombie W.R."/>
            <person name="Wing R.A."/>
            <person name="Wilson R.K."/>
        </authorList>
    </citation>
    <scope>NUCLEOTIDE SEQUENCE [LARGE SCALE GENOMIC DNA]</scope>
    <source>
        <strain evidence="3">cv. B73</strain>
    </source>
</reference>
<feature type="region of interest" description="Disordered" evidence="1">
    <location>
        <begin position="1"/>
        <end position="51"/>
    </location>
</feature>
<feature type="compositionally biased region" description="Low complexity" evidence="1">
    <location>
        <begin position="20"/>
        <end position="34"/>
    </location>
</feature>
<dbReference type="Proteomes" id="UP000007305">
    <property type="component" value="Chromosome 6"/>
</dbReference>
<dbReference type="AlphaFoldDB" id="A0A804PWC4"/>
<keyword evidence="4" id="KW-1267">Proteomics identification</keyword>
<feature type="compositionally biased region" description="Pro residues" evidence="1">
    <location>
        <begin position="87"/>
        <end position="99"/>
    </location>
</feature>
<keyword evidence="3" id="KW-1185">Reference proteome</keyword>
<evidence type="ECO:0000313" key="2">
    <source>
        <dbReference type="EnsemblPlants" id="Zm00001eb277210_P001"/>
    </source>
</evidence>
<reference evidence="2" key="3">
    <citation type="submission" date="2021-05" db="UniProtKB">
        <authorList>
            <consortium name="EnsemblPlants"/>
        </authorList>
    </citation>
    <scope>IDENTIFICATION</scope>
    <source>
        <strain evidence="2">cv. B73</strain>
    </source>
</reference>